<dbReference type="PROSITE" id="PS51112">
    <property type="entry name" value="AMMECR1"/>
    <property type="match status" value="1"/>
</dbReference>
<sequence>MNTFELILTDEEKQFCKDLVVWVIRDHLGLASGPKPALESRTLSEELGAFVTLKREGRLRGCIGNIVGKGPLAATVERMAGAAAFEDPRFSPLTAGELDDLDIEVSVMGPLSPCPDPELIEVGRHGLYIRKSVHSGLLLPQVATEWGWDRETFLDQTCVKAGLPKGTWRKPKTEIWWFEAVIF</sequence>
<dbReference type="NCBIfam" id="TIGR04335">
    <property type="entry name" value="AmmeMemoSam_A"/>
    <property type="match status" value="1"/>
</dbReference>
<dbReference type="Proteomes" id="UP000198635">
    <property type="component" value="Unassembled WGS sequence"/>
</dbReference>
<dbReference type="STRING" id="52560.SAMN04488082_10758"/>
<dbReference type="PANTHER" id="PTHR13016:SF0">
    <property type="entry name" value="AMME SYNDROME CANDIDATE GENE 1 PROTEIN"/>
    <property type="match status" value="1"/>
</dbReference>
<dbReference type="EMBL" id="FORX01000007">
    <property type="protein sequence ID" value="SFJ78985.1"/>
    <property type="molecule type" value="Genomic_DNA"/>
</dbReference>
<dbReference type="InterPro" id="IPR027623">
    <property type="entry name" value="AmmeMemoSam_A"/>
</dbReference>
<proteinExistence type="predicted"/>
<dbReference type="InterPro" id="IPR023473">
    <property type="entry name" value="AMMECR1"/>
</dbReference>
<dbReference type="PANTHER" id="PTHR13016">
    <property type="entry name" value="AMMECR1 HOMOLOG"/>
    <property type="match status" value="1"/>
</dbReference>
<protein>
    <recommendedName>
        <fullName evidence="1">AMMECR1 domain-containing protein</fullName>
    </recommendedName>
</protein>
<dbReference type="SUPFAM" id="SSF143447">
    <property type="entry name" value="AMMECR1-like"/>
    <property type="match status" value="1"/>
</dbReference>
<evidence type="ECO:0000259" key="1">
    <source>
        <dbReference type="PROSITE" id="PS51112"/>
    </source>
</evidence>
<dbReference type="InterPro" id="IPR036071">
    <property type="entry name" value="AMMECR1_dom_sf"/>
</dbReference>
<evidence type="ECO:0000313" key="2">
    <source>
        <dbReference type="EMBL" id="SFJ78985.1"/>
    </source>
</evidence>
<dbReference type="OrthoDB" id="9782820at2"/>
<organism evidence="2 3">
    <name type="scientific">Desulfomicrobium apsheronum</name>
    <dbReference type="NCBI Taxonomy" id="52560"/>
    <lineage>
        <taxon>Bacteria</taxon>
        <taxon>Pseudomonadati</taxon>
        <taxon>Thermodesulfobacteriota</taxon>
        <taxon>Desulfovibrionia</taxon>
        <taxon>Desulfovibrionales</taxon>
        <taxon>Desulfomicrobiaceae</taxon>
        <taxon>Desulfomicrobium</taxon>
    </lineage>
</organism>
<dbReference type="NCBIfam" id="TIGR00296">
    <property type="entry name" value="TIGR00296 family protein"/>
    <property type="match status" value="1"/>
</dbReference>
<dbReference type="AlphaFoldDB" id="A0A1I3U7V8"/>
<dbReference type="Gene3D" id="3.30.1490.150">
    <property type="entry name" value="Hypothetical protein ph0010, domain 2"/>
    <property type="match status" value="1"/>
</dbReference>
<dbReference type="Pfam" id="PF01871">
    <property type="entry name" value="AMMECR1"/>
    <property type="match status" value="1"/>
</dbReference>
<gene>
    <name evidence="2" type="ORF">SAMN04488082_10758</name>
</gene>
<keyword evidence="3" id="KW-1185">Reference proteome</keyword>
<feature type="domain" description="AMMECR1" evidence="1">
    <location>
        <begin position="1"/>
        <end position="183"/>
    </location>
</feature>
<dbReference type="InterPro" id="IPR027485">
    <property type="entry name" value="AMMECR1_N"/>
</dbReference>
<reference evidence="3" key="1">
    <citation type="submission" date="2016-10" db="EMBL/GenBank/DDBJ databases">
        <authorList>
            <person name="Varghese N."/>
            <person name="Submissions S."/>
        </authorList>
    </citation>
    <scope>NUCLEOTIDE SEQUENCE [LARGE SCALE GENOMIC DNA]</scope>
    <source>
        <strain evidence="3">DSM 5918</strain>
    </source>
</reference>
<dbReference type="Gene3D" id="3.30.700.20">
    <property type="entry name" value="Hypothetical protein ph0010, domain 1"/>
    <property type="match status" value="1"/>
</dbReference>
<dbReference type="RefSeq" id="WP_092374251.1">
    <property type="nucleotide sequence ID" value="NZ_FORX01000007.1"/>
</dbReference>
<name>A0A1I3U7V8_9BACT</name>
<accession>A0A1I3U7V8</accession>
<evidence type="ECO:0000313" key="3">
    <source>
        <dbReference type="Proteomes" id="UP000198635"/>
    </source>
</evidence>
<dbReference type="InterPro" id="IPR002733">
    <property type="entry name" value="AMMECR1_domain"/>
</dbReference>